<organism evidence="2 3">
    <name type="scientific">Riccia fluitans</name>
    <dbReference type="NCBI Taxonomy" id="41844"/>
    <lineage>
        <taxon>Eukaryota</taxon>
        <taxon>Viridiplantae</taxon>
        <taxon>Streptophyta</taxon>
        <taxon>Embryophyta</taxon>
        <taxon>Marchantiophyta</taxon>
        <taxon>Marchantiopsida</taxon>
        <taxon>Marchantiidae</taxon>
        <taxon>Marchantiales</taxon>
        <taxon>Ricciaceae</taxon>
        <taxon>Riccia</taxon>
    </lineage>
</organism>
<comment type="caution">
    <text evidence="2">The sequence shown here is derived from an EMBL/GenBank/DDBJ whole genome shotgun (WGS) entry which is preliminary data.</text>
</comment>
<dbReference type="EMBL" id="JBHFFA010000001">
    <property type="protein sequence ID" value="KAL2654220.1"/>
    <property type="molecule type" value="Genomic_DNA"/>
</dbReference>
<sequence>MQGVAPVRQNVAGTPHSCQHDSHTDLPTGTEKDVMTEITNGCPEPNKAAVTDGSAKLNRKKRKSACKAGVAASIATFTREFARIETAKIEMYKSLELRKLELQHQLAERILLTKRARIDSVTKNPE</sequence>
<evidence type="ECO:0000256" key="1">
    <source>
        <dbReference type="SAM" id="MobiDB-lite"/>
    </source>
</evidence>
<protein>
    <submittedName>
        <fullName evidence="2">Uncharacterized protein</fullName>
    </submittedName>
</protein>
<evidence type="ECO:0000313" key="3">
    <source>
        <dbReference type="Proteomes" id="UP001605036"/>
    </source>
</evidence>
<dbReference type="AlphaFoldDB" id="A0ABD1ZS88"/>
<accession>A0ABD1ZS88</accession>
<feature type="region of interest" description="Disordered" evidence="1">
    <location>
        <begin position="1"/>
        <end position="30"/>
    </location>
</feature>
<feature type="compositionally biased region" description="Basic and acidic residues" evidence="1">
    <location>
        <begin position="18"/>
        <end position="30"/>
    </location>
</feature>
<proteinExistence type="predicted"/>
<keyword evidence="3" id="KW-1185">Reference proteome</keyword>
<reference evidence="2 3" key="1">
    <citation type="submission" date="2024-09" db="EMBL/GenBank/DDBJ databases">
        <title>Chromosome-scale assembly of Riccia fluitans.</title>
        <authorList>
            <person name="Paukszto L."/>
            <person name="Sawicki J."/>
            <person name="Karawczyk K."/>
            <person name="Piernik-Szablinska J."/>
            <person name="Szczecinska M."/>
            <person name="Mazdziarz M."/>
        </authorList>
    </citation>
    <scope>NUCLEOTIDE SEQUENCE [LARGE SCALE GENOMIC DNA]</scope>
    <source>
        <strain evidence="2">Rf_01</strain>
        <tissue evidence="2">Aerial parts of the thallus</tissue>
    </source>
</reference>
<dbReference type="Proteomes" id="UP001605036">
    <property type="component" value="Unassembled WGS sequence"/>
</dbReference>
<name>A0ABD1ZS88_9MARC</name>
<gene>
    <name evidence="2" type="ORF">R1flu_022348</name>
</gene>
<evidence type="ECO:0000313" key="2">
    <source>
        <dbReference type="EMBL" id="KAL2654220.1"/>
    </source>
</evidence>